<protein>
    <submittedName>
        <fullName evidence="2">Uncharacterized protein</fullName>
    </submittedName>
</protein>
<dbReference type="Proteomes" id="UP000887580">
    <property type="component" value="Unplaced"/>
</dbReference>
<reference evidence="2" key="1">
    <citation type="submission" date="2022-11" db="UniProtKB">
        <authorList>
            <consortium name="WormBaseParasite"/>
        </authorList>
    </citation>
    <scope>IDENTIFICATION</scope>
</reference>
<organism evidence="1 2">
    <name type="scientific">Panagrolaimus sp. PS1159</name>
    <dbReference type="NCBI Taxonomy" id="55785"/>
    <lineage>
        <taxon>Eukaryota</taxon>
        <taxon>Metazoa</taxon>
        <taxon>Ecdysozoa</taxon>
        <taxon>Nematoda</taxon>
        <taxon>Chromadorea</taxon>
        <taxon>Rhabditida</taxon>
        <taxon>Tylenchina</taxon>
        <taxon>Panagrolaimomorpha</taxon>
        <taxon>Panagrolaimoidea</taxon>
        <taxon>Panagrolaimidae</taxon>
        <taxon>Panagrolaimus</taxon>
    </lineage>
</organism>
<accession>A0AC35G5U9</accession>
<name>A0AC35G5U9_9BILA</name>
<sequence length="326" mass="37947">MKSFRNLFRSKKDEKDKESNFQCIQRKEFDRLPPAIKSYPKPPPLRLFSDDMNIYNPAAAYHAEIKPAVRRPLRSCPGDVASNHRNRHLSDSDDDDIPFKHERRRTKIPKSHYGGDKKTFTTRTIFESKETSEYGSEDHSPISNVLKFGGFDTDSYYQKYRKYKNRAIQLYEQNKTFQERICQLEIQLKTSNQQKHELLQQVNSLKRQLQNIHNYNYAQPQYPTYYSHHHQQQFAPPPPHSGFPPLPPPPITYSTAPTIPIPENNEVKTFRQQDTDSKPLSTSSISTTSFPNFGSFQPDTVSSRLNSLSIFDAERENLPPFNNDAF</sequence>
<proteinExistence type="predicted"/>
<evidence type="ECO:0000313" key="2">
    <source>
        <dbReference type="WBParaSite" id="PS1159_v2.g23905.t1"/>
    </source>
</evidence>
<dbReference type="WBParaSite" id="PS1159_v2.g23905.t1">
    <property type="protein sequence ID" value="PS1159_v2.g23905.t1"/>
    <property type="gene ID" value="PS1159_v2.g23905"/>
</dbReference>
<evidence type="ECO:0000313" key="1">
    <source>
        <dbReference type="Proteomes" id="UP000887580"/>
    </source>
</evidence>